<protein>
    <submittedName>
        <fullName evidence="2">Uncharacterized protein</fullName>
    </submittedName>
</protein>
<keyword evidence="3" id="KW-1185">Reference proteome</keyword>
<reference evidence="2 3" key="1">
    <citation type="submission" date="2024-04" db="EMBL/GenBank/DDBJ databases">
        <authorList>
            <person name="Waldvogel A.-M."/>
            <person name="Schoenle A."/>
        </authorList>
    </citation>
    <scope>NUCLEOTIDE SEQUENCE [LARGE SCALE GENOMIC DNA]</scope>
</reference>
<feature type="region of interest" description="Disordered" evidence="1">
    <location>
        <begin position="1"/>
        <end position="97"/>
    </location>
</feature>
<gene>
    <name evidence="2" type="ORF">KC01_LOCUS7759</name>
</gene>
<dbReference type="AlphaFoldDB" id="A0AAV2JI78"/>
<feature type="compositionally biased region" description="Low complexity" evidence="1">
    <location>
        <begin position="16"/>
        <end position="27"/>
    </location>
</feature>
<dbReference type="Proteomes" id="UP001497482">
    <property type="component" value="Chromosome 12"/>
</dbReference>
<evidence type="ECO:0000256" key="1">
    <source>
        <dbReference type="SAM" id="MobiDB-lite"/>
    </source>
</evidence>
<evidence type="ECO:0000313" key="2">
    <source>
        <dbReference type="EMBL" id="CAL1576321.1"/>
    </source>
</evidence>
<feature type="compositionally biased region" description="Basic residues" evidence="1">
    <location>
        <begin position="77"/>
        <end position="92"/>
    </location>
</feature>
<feature type="compositionally biased region" description="Basic and acidic residues" evidence="1">
    <location>
        <begin position="32"/>
        <end position="42"/>
    </location>
</feature>
<organism evidence="2 3">
    <name type="scientific">Knipowitschia caucasica</name>
    <name type="common">Caucasian dwarf goby</name>
    <name type="synonym">Pomatoschistus caucasicus</name>
    <dbReference type="NCBI Taxonomy" id="637954"/>
    <lineage>
        <taxon>Eukaryota</taxon>
        <taxon>Metazoa</taxon>
        <taxon>Chordata</taxon>
        <taxon>Craniata</taxon>
        <taxon>Vertebrata</taxon>
        <taxon>Euteleostomi</taxon>
        <taxon>Actinopterygii</taxon>
        <taxon>Neopterygii</taxon>
        <taxon>Teleostei</taxon>
        <taxon>Neoteleostei</taxon>
        <taxon>Acanthomorphata</taxon>
        <taxon>Gobiaria</taxon>
        <taxon>Gobiiformes</taxon>
        <taxon>Gobioidei</taxon>
        <taxon>Gobiidae</taxon>
        <taxon>Gobiinae</taxon>
        <taxon>Knipowitschia</taxon>
    </lineage>
</organism>
<evidence type="ECO:0000313" key="3">
    <source>
        <dbReference type="Proteomes" id="UP001497482"/>
    </source>
</evidence>
<dbReference type="EMBL" id="OZ035834">
    <property type="protein sequence ID" value="CAL1576321.1"/>
    <property type="molecule type" value="Genomic_DNA"/>
</dbReference>
<name>A0AAV2JI78_KNICA</name>
<proteinExistence type="predicted"/>
<sequence length="142" mass="15834">MVNKEPCELCPRQQLPAASSAAPPGSNAEEEGGGRGSEEAQRKPPRQQKTIVQKGRGRLQEETDVEEEDQNESRSSRPSRPHLLKTQRKCVRKRPEAPAPHHQLTAAICWSSGDRVLYSLLCDSRVLYSLLCDSRVLYISAL</sequence>
<accession>A0AAV2JI78</accession>